<feature type="region of interest" description="Disordered" evidence="2">
    <location>
        <begin position="1"/>
        <end position="41"/>
    </location>
</feature>
<organism evidence="5">
    <name type="scientific">Dietzia maris</name>
    <dbReference type="NCBI Taxonomy" id="37915"/>
    <lineage>
        <taxon>Bacteria</taxon>
        <taxon>Bacillati</taxon>
        <taxon>Actinomycetota</taxon>
        <taxon>Actinomycetes</taxon>
        <taxon>Mycobacteriales</taxon>
        <taxon>Dietziaceae</taxon>
        <taxon>Dietzia</taxon>
    </lineage>
</organism>
<dbReference type="Proteomes" id="UP001172702">
    <property type="component" value="Unassembled WGS sequence"/>
</dbReference>
<dbReference type="PANTHER" id="PTHR43842">
    <property type="entry name" value="PROPIONYL-COA CARBOXYLASE BETA CHAIN"/>
    <property type="match status" value="1"/>
</dbReference>
<dbReference type="STRING" id="37915.A2U19_09845"/>
<feature type="domain" description="CoA carboxyltransferase C-terminal" evidence="4">
    <location>
        <begin position="265"/>
        <end position="503"/>
    </location>
</feature>
<dbReference type="PROSITE" id="PS50980">
    <property type="entry name" value="COA_CT_NTER"/>
    <property type="match status" value="1"/>
</dbReference>
<dbReference type="InterPro" id="IPR029045">
    <property type="entry name" value="ClpP/crotonase-like_dom_sf"/>
</dbReference>
<dbReference type="EMBL" id="KP202074">
    <property type="protein sequence ID" value="AJD81690.1"/>
    <property type="molecule type" value="Genomic_DNA"/>
</dbReference>
<dbReference type="Gene3D" id="3.90.226.10">
    <property type="entry name" value="2-enoyl-CoA Hydratase, Chain A, domain 1"/>
    <property type="match status" value="2"/>
</dbReference>
<dbReference type="EMBL" id="JAUHTB010000003">
    <property type="protein sequence ID" value="MDN4505267.1"/>
    <property type="molecule type" value="Genomic_DNA"/>
</dbReference>
<keyword evidence="6" id="KW-0436">Ligase</keyword>
<gene>
    <name evidence="7" type="ORF">DQ226_04090</name>
    <name evidence="6" type="ORF">QYF62_04225</name>
</gene>
<evidence type="ECO:0000256" key="1">
    <source>
        <dbReference type="ARBA" id="ARBA00006102"/>
    </source>
</evidence>
<dbReference type="InterPro" id="IPR011763">
    <property type="entry name" value="COA_CT_C"/>
</dbReference>
<accession>A0A0B5A3Q0</accession>
<protein>
    <submittedName>
        <fullName evidence="5">Acyl-CoA carboxylase beta chain</fullName>
    </submittedName>
    <submittedName>
        <fullName evidence="6">Acyl-CoA carboxylase subunit beta</fullName>
        <ecNumber evidence="6">6.-.-.-</ecNumber>
    </submittedName>
</protein>
<dbReference type="SUPFAM" id="SSF52096">
    <property type="entry name" value="ClpP/crotonase"/>
    <property type="match status" value="2"/>
</dbReference>
<dbReference type="PANTHER" id="PTHR43842:SF2">
    <property type="entry name" value="PROPIONYL-COA CARBOXYLASE BETA CHAIN, MITOCHONDRIAL"/>
    <property type="match status" value="1"/>
</dbReference>
<dbReference type="AlphaFoldDB" id="A0A0B5A3Q0"/>
<sequence length="517" mass="55357">MTAKTTAEKLAELRVKTEQAKDPGSERAKARRDAAGHTPPRERIALLLDAGSFVEMGQLAKAPGSPDNPFGDGVVTGRGTIDGRPVAVYAHDNTVFGGSVGEGFGKKVCAIMDFAIKVGCPIIGINDSGGARVQDAVTSLAYYSEISRRQYPASGYVPQISIMLGKCAGGAVYAPATTDFVIAVQDQAYMFVTGPDVIRQVTGEDVTMDELGSALQQAKNGNVNHVAVSEQDAFMYVRNLLSYLPSSAAEKAPRINPGLEAETTESDRQLDSIIPDSDNAAYDMHDVLLRMFDDGEFVETSGQFASNIITGFARVDGESVGVVANQPLHLSGALDIDASEKATRHMMLCDAYSIPLVYVVDTPGYLPGVQQEKLGIIHRGAKMGFAVVAASVPKVTFVVRKAYGGAYAVMGSKNLGGDLNFAWPTARIAVMGAEGAVDLLQRRQIEEAGPEEGPKLRKQLIDMYNEFIATPYTAAERGYIDAVIEPSQTRLVLRGALNQLRDKISNEPPRKHPIAPM</sequence>
<reference evidence="5" key="1">
    <citation type="journal article" date="2014" name="Front. Microbiol.">
        <title>Oil degradation and biosurfactant production by the deep sea bacterium Dietzia maris As-13-3.</title>
        <authorList>
            <person name="Wang W."/>
            <person name="Cai B."/>
            <person name="Shao Z."/>
        </authorList>
    </citation>
    <scope>NUCLEOTIDE SEQUENCE</scope>
    <source>
        <strain evidence="5">As-13-3</strain>
    </source>
</reference>
<dbReference type="InterPro" id="IPR011762">
    <property type="entry name" value="COA_CT_N"/>
</dbReference>
<dbReference type="Proteomes" id="UP000252187">
    <property type="component" value="Unassembled WGS sequence"/>
</dbReference>
<dbReference type="GO" id="GO:0009317">
    <property type="term" value="C:acetyl-CoA carboxylase complex"/>
    <property type="evidence" value="ECO:0007669"/>
    <property type="project" value="TreeGrafter"/>
</dbReference>
<dbReference type="InterPro" id="IPR034733">
    <property type="entry name" value="AcCoA_carboxyl_beta"/>
</dbReference>
<name>A0A0B5A3Q0_9ACTN</name>
<dbReference type="PROSITE" id="PS50989">
    <property type="entry name" value="COA_CT_CTER"/>
    <property type="match status" value="1"/>
</dbReference>
<dbReference type="Pfam" id="PF01039">
    <property type="entry name" value="Carboxyl_trans"/>
    <property type="match status" value="1"/>
</dbReference>
<dbReference type="RefSeq" id="WP_069389356.1">
    <property type="nucleotide sequence ID" value="NZ_JAPWIO010000006.1"/>
</dbReference>
<dbReference type="InterPro" id="IPR051047">
    <property type="entry name" value="AccD/PCCB"/>
</dbReference>
<keyword evidence="9" id="KW-1185">Reference proteome</keyword>
<reference evidence="7 8" key="2">
    <citation type="submission" date="2018-06" db="EMBL/GenBank/DDBJ databases">
        <title>Whole genome sequencing of four bacterial strains from South Shetland trench revealing bio-synthetic gene clusters.</title>
        <authorList>
            <person name="Abdel-Mageed W.M."/>
            <person name="Lehri B."/>
            <person name="Jarmusch S.A."/>
            <person name="Miranda K."/>
            <person name="Goodfellow M."/>
            <person name="Jaspars M."/>
            <person name="Karlyshev A.V."/>
        </authorList>
    </citation>
    <scope>NUCLEOTIDE SEQUENCE [LARGE SCALE GENOMIC DNA]</scope>
    <source>
        <strain evidence="7 8">SST1</strain>
    </source>
</reference>
<evidence type="ECO:0000256" key="2">
    <source>
        <dbReference type="SAM" id="MobiDB-lite"/>
    </source>
</evidence>
<evidence type="ECO:0000313" key="9">
    <source>
        <dbReference type="Proteomes" id="UP001172702"/>
    </source>
</evidence>
<evidence type="ECO:0000313" key="8">
    <source>
        <dbReference type="Proteomes" id="UP000252187"/>
    </source>
</evidence>
<dbReference type="GO" id="GO:0004658">
    <property type="term" value="F:propionyl-CoA carboxylase activity"/>
    <property type="evidence" value="ECO:0007669"/>
    <property type="project" value="TreeGrafter"/>
</dbReference>
<feature type="domain" description="CoA carboxyltransferase N-terminal" evidence="3">
    <location>
        <begin position="3"/>
        <end position="257"/>
    </location>
</feature>
<evidence type="ECO:0000259" key="4">
    <source>
        <dbReference type="PROSITE" id="PS50989"/>
    </source>
</evidence>
<dbReference type="EC" id="6.-.-.-" evidence="6"/>
<evidence type="ECO:0000259" key="3">
    <source>
        <dbReference type="PROSITE" id="PS50980"/>
    </source>
</evidence>
<reference evidence="6 9" key="3">
    <citation type="submission" date="2023-07" db="EMBL/GenBank/DDBJ databases">
        <title>Strategy for survival of the halotoleranting strain Dietzia MX2 from the Yakshinskoe mineral salts deposit.</title>
        <authorList>
            <person name="Kharitonova M.A."/>
            <person name="Kupriyanova-Ashina F.G."/>
            <person name="Shakirov T.R."/>
            <person name="Vafina M.S."/>
            <person name="Ilinskaya O.N."/>
        </authorList>
    </citation>
    <scope>NUCLEOTIDE SEQUENCE [LARGE SCALE GENOMIC DNA]</scope>
    <source>
        <strain evidence="6 9">MX2</strain>
    </source>
</reference>
<evidence type="ECO:0000313" key="6">
    <source>
        <dbReference type="EMBL" id="MDN4505267.1"/>
    </source>
</evidence>
<evidence type="ECO:0000313" key="5">
    <source>
        <dbReference type="EMBL" id="AJD81690.1"/>
    </source>
</evidence>
<evidence type="ECO:0000313" key="7">
    <source>
        <dbReference type="EMBL" id="RBA38808.1"/>
    </source>
</evidence>
<dbReference type="EMBL" id="QNTT01000007">
    <property type="protein sequence ID" value="RBA38808.1"/>
    <property type="molecule type" value="Genomic_DNA"/>
</dbReference>
<proteinExistence type="inferred from homology"/>
<comment type="similarity">
    <text evidence="1">Belongs to the AccD/PCCB family.</text>
</comment>